<dbReference type="OrthoDB" id="9807797at2"/>
<reference evidence="7" key="2">
    <citation type="submission" date="2022-01" db="EMBL/GenBank/DDBJ databases">
        <title>Novel bile acid biosynthetic pathways are enriched in the microbiome of centenarians.</title>
        <authorList>
            <person name="Sato Y."/>
            <person name="Atarashi K."/>
            <person name="Plichta R.D."/>
            <person name="Arai Y."/>
            <person name="Sasajima S."/>
            <person name="Kearney M.S."/>
            <person name="Suda W."/>
            <person name="Takeshita K."/>
            <person name="Sasaki T."/>
            <person name="Okamoto S."/>
            <person name="Skelly N.A."/>
            <person name="Okamura Y."/>
            <person name="Vlamakis H."/>
            <person name="Li Y."/>
            <person name="Tanoue T."/>
            <person name="Takei H."/>
            <person name="Nittono H."/>
            <person name="Narushima S."/>
            <person name="Irie J."/>
            <person name="Itoh H."/>
            <person name="Moriya K."/>
            <person name="Sugiura Y."/>
            <person name="Suematsu M."/>
            <person name="Moritoki N."/>
            <person name="Shibata S."/>
            <person name="Littman R.D."/>
            <person name="Fischbach A.M."/>
            <person name="Uwamino Y."/>
            <person name="Inoue T."/>
            <person name="Honda A."/>
            <person name="Hattori M."/>
            <person name="Murai T."/>
            <person name="Xavier J.R."/>
            <person name="Hirose N."/>
            <person name="Honda K."/>
        </authorList>
    </citation>
    <scope>NUCLEOTIDE SEQUENCE</scope>
    <source>
        <strain evidence="7">CE91-St55</strain>
    </source>
</reference>
<dbReference type="PANTHER" id="PTHR45625">
    <property type="entry name" value="PEPTIDYL-PROLYL CIS-TRANS ISOMERASE-RELATED"/>
    <property type="match status" value="1"/>
</dbReference>
<comment type="caution">
    <text evidence="8">The sequence shown here is derived from an EMBL/GenBank/DDBJ whole genome shotgun (WGS) entry which is preliminary data.</text>
</comment>
<dbReference type="InterPro" id="IPR020892">
    <property type="entry name" value="Cyclophilin-type_PPIase_CS"/>
</dbReference>
<dbReference type="PROSITE" id="PS00170">
    <property type="entry name" value="CSA_PPIASE_1"/>
    <property type="match status" value="1"/>
</dbReference>
<gene>
    <name evidence="7" type="ORF">CE91St55_68520</name>
    <name evidence="8" type="ORF">GNE07_10095</name>
</gene>
<sequence length="219" mass="23114">MKKRIMLLMVLTAAVLAGCSGKAGAADQTTSSSAAETAAEETKTDAGTAGETAEAVKHHVKINVKDYGTISVELDPTYAPITVENFLSLAESGFYDGLTFHRIIDGFMIQGGDPLGTGLGGSDTTIKGEFSSNGVENPLSHTRGAISMARSQDKDSASSQFFIVHQDSPHLDGDYAVFGYVTDGMDVVDKICEDTKVTDRNGTVAKENQPVIESVEVVD</sequence>
<evidence type="ECO:0000256" key="4">
    <source>
        <dbReference type="RuleBase" id="RU363019"/>
    </source>
</evidence>
<feature type="signal peptide" evidence="4">
    <location>
        <begin position="1"/>
        <end position="25"/>
    </location>
</feature>
<evidence type="ECO:0000256" key="3">
    <source>
        <dbReference type="ARBA" id="ARBA00023235"/>
    </source>
</evidence>
<feature type="domain" description="PPIase cyclophilin-type" evidence="6">
    <location>
        <begin position="57"/>
        <end position="191"/>
    </location>
</feature>
<keyword evidence="3 4" id="KW-0413">Isomerase</keyword>
<dbReference type="RefSeq" id="WP_022032964.1">
    <property type="nucleotide sequence ID" value="NZ_BQNJ01000004.1"/>
</dbReference>
<dbReference type="EMBL" id="WNME01000005">
    <property type="protein sequence ID" value="MUB63412.1"/>
    <property type="molecule type" value="Genomic_DNA"/>
</dbReference>
<feature type="chain" id="PRO_5042653626" description="Peptidyl-prolyl cis-trans isomerase" evidence="4">
    <location>
        <begin position="26"/>
        <end position="219"/>
    </location>
</feature>
<dbReference type="EC" id="5.2.1.8" evidence="4"/>
<dbReference type="PANTHER" id="PTHR45625:SF4">
    <property type="entry name" value="PEPTIDYLPROLYL ISOMERASE DOMAIN AND WD REPEAT-CONTAINING PROTEIN 1"/>
    <property type="match status" value="1"/>
</dbReference>
<dbReference type="PRINTS" id="PR00153">
    <property type="entry name" value="CSAPPISMRASE"/>
</dbReference>
<feature type="region of interest" description="Disordered" evidence="5">
    <location>
        <begin position="24"/>
        <end position="50"/>
    </location>
</feature>
<protein>
    <recommendedName>
        <fullName evidence="4">Peptidyl-prolyl cis-trans isomerase</fullName>
        <shortName evidence="4">PPIase</shortName>
        <ecNumber evidence="4">5.2.1.8</ecNumber>
    </recommendedName>
</protein>
<feature type="compositionally biased region" description="Low complexity" evidence="5">
    <location>
        <begin position="24"/>
        <end position="37"/>
    </location>
</feature>
<dbReference type="CDD" id="cd00317">
    <property type="entry name" value="cyclophilin"/>
    <property type="match status" value="1"/>
</dbReference>
<comment type="catalytic activity">
    <reaction evidence="4">
        <text>[protein]-peptidylproline (omega=180) = [protein]-peptidylproline (omega=0)</text>
        <dbReference type="Rhea" id="RHEA:16237"/>
        <dbReference type="Rhea" id="RHEA-COMP:10747"/>
        <dbReference type="Rhea" id="RHEA-COMP:10748"/>
        <dbReference type="ChEBI" id="CHEBI:83833"/>
        <dbReference type="ChEBI" id="CHEBI:83834"/>
        <dbReference type="EC" id="5.2.1.8"/>
    </reaction>
</comment>
<name>A0A174U9I0_9FIRM</name>
<evidence type="ECO:0000259" key="6">
    <source>
        <dbReference type="PROSITE" id="PS50072"/>
    </source>
</evidence>
<organism evidence="8 9">
    <name type="scientific">Hungatella hathewayi</name>
    <dbReference type="NCBI Taxonomy" id="154046"/>
    <lineage>
        <taxon>Bacteria</taxon>
        <taxon>Bacillati</taxon>
        <taxon>Bacillota</taxon>
        <taxon>Clostridia</taxon>
        <taxon>Lachnospirales</taxon>
        <taxon>Lachnospiraceae</taxon>
        <taxon>Hungatella</taxon>
    </lineage>
</organism>
<dbReference type="PROSITE" id="PS51257">
    <property type="entry name" value="PROKAR_LIPOPROTEIN"/>
    <property type="match status" value="1"/>
</dbReference>
<evidence type="ECO:0000256" key="1">
    <source>
        <dbReference type="ARBA" id="ARBA00002388"/>
    </source>
</evidence>
<dbReference type="Proteomes" id="UP000434223">
    <property type="component" value="Unassembled WGS sequence"/>
</dbReference>
<dbReference type="InterPro" id="IPR029000">
    <property type="entry name" value="Cyclophilin-like_dom_sf"/>
</dbReference>
<dbReference type="InterPro" id="IPR002130">
    <property type="entry name" value="Cyclophilin-type_PPIase_dom"/>
</dbReference>
<comment type="function">
    <text evidence="1 4">PPIases accelerate the folding of proteins. It catalyzes the cis-trans isomerization of proline imidic peptide bonds in oligopeptides.</text>
</comment>
<accession>A0A174U9I0</accession>
<dbReference type="Gene3D" id="2.40.100.10">
    <property type="entry name" value="Cyclophilin-like"/>
    <property type="match status" value="1"/>
</dbReference>
<dbReference type="SUPFAM" id="SSF50891">
    <property type="entry name" value="Cyclophilin-like"/>
    <property type="match status" value="1"/>
</dbReference>
<evidence type="ECO:0000313" key="7">
    <source>
        <dbReference type="EMBL" id="GKH04871.1"/>
    </source>
</evidence>
<keyword evidence="2 4" id="KW-0697">Rotamase</keyword>
<evidence type="ECO:0000313" key="9">
    <source>
        <dbReference type="Proteomes" id="UP000434223"/>
    </source>
</evidence>
<keyword evidence="4" id="KW-0732">Signal</keyword>
<dbReference type="Proteomes" id="UP001055091">
    <property type="component" value="Unassembled WGS sequence"/>
</dbReference>
<reference evidence="8 9" key="1">
    <citation type="submission" date="2019-09" db="EMBL/GenBank/DDBJ databases">
        <title>Draft genome sequencing of Hungatella hathewayi 123Y-2.</title>
        <authorList>
            <person name="Lv Q."/>
            <person name="Li S."/>
        </authorList>
    </citation>
    <scope>NUCLEOTIDE SEQUENCE [LARGE SCALE GENOMIC DNA]</scope>
    <source>
        <strain evidence="8 9">123Y-2</strain>
    </source>
</reference>
<evidence type="ECO:0000313" key="8">
    <source>
        <dbReference type="EMBL" id="MUB63412.1"/>
    </source>
</evidence>
<dbReference type="GO" id="GO:0006457">
    <property type="term" value="P:protein folding"/>
    <property type="evidence" value="ECO:0007669"/>
    <property type="project" value="InterPro"/>
</dbReference>
<proteinExistence type="inferred from homology"/>
<comment type="similarity">
    <text evidence="4">Belongs to the cyclophilin-type PPIase family.</text>
</comment>
<dbReference type="PROSITE" id="PS50072">
    <property type="entry name" value="CSA_PPIASE_2"/>
    <property type="match status" value="1"/>
</dbReference>
<dbReference type="AlphaFoldDB" id="A0A174U9I0"/>
<evidence type="ECO:0000256" key="5">
    <source>
        <dbReference type="SAM" id="MobiDB-lite"/>
    </source>
</evidence>
<dbReference type="InterPro" id="IPR044666">
    <property type="entry name" value="Cyclophilin_A-like"/>
</dbReference>
<dbReference type="Pfam" id="PF00160">
    <property type="entry name" value="Pro_isomerase"/>
    <property type="match status" value="1"/>
</dbReference>
<dbReference type="GO" id="GO:0003755">
    <property type="term" value="F:peptidyl-prolyl cis-trans isomerase activity"/>
    <property type="evidence" value="ECO:0007669"/>
    <property type="project" value="UniProtKB-UniRule"/>
</dbReference>
<dbReference type="EMBL" id="BQNJ01000004">
    <property type="protein sequence ID" value="GKH04871.1"/>
    <property type="molecule type" value="Genomic_DNA"/>
</dbReference>
<evidence type="ECO:0000256" key="2">
    <source>
        <dbReference type="ARBA" id="ARBA00023110"/>
    </source>
</evidence>